<dbReference type="Pfam" id="PF00873">
    <property type="entry name" value="ACR_tran"/>
    <property type="match status" value="1"/>
</dbReference>
<feature type="transmembrane region" description="Helical" evidence="1">
    <location>
        <begin position="917"/>
        <end position="936"/>
    </location>
</feature>
<gene>
    <name evidence="2" type="primary">mdtC_1</name>
    <name evidence="2" type="ORF">SIN8267_02470</name>
</gene>
<keyword evidence="1" id="KW-0472">Membrane</keyword>
<dbReference type="SUPFAM" id="SSF82714">
    <property type="entry name" value="Multidrug efflux transporter AcrB TolC docking domain, DN and DC subdomains"/>
    <property type="match status" value="2"/>
</dbReference>
<feature type="transmembrane region" description="Helical" evidence="1">
    <location>
        <begin position="892"/>
        <end position="911"/>
    </location>
</feature>
<dbReference type="InterPro" id="IPR001036">
    <property type="entry name" value="Acrflvin-R"/>
</dbReference>
<feature type="transmembrane region" description="Helical" evidence="1">
    <location>
        <begin position="999"/>
        <end position="1021"/>
    </location>
</feature>
<dbReference type="Gene3D" id="3.30.70.1320">
    <property type="entry name" value="Multidrug efflux transporter AcrB pore domain like"/>
    <property type="match status" value="1"/>
</dbReference>
<dbReference type="PRINTS" id="PR00702">
    <property type="entry name" value="ACRIFLAVINRP"/>
</dbReference>
<feature type="transmembrane region" description="Helical" evidence="1">
    <location>
        <begin position="433"/>
        <end position="455"/>
    </location>
</feature>
<dbReference type="Proteomes" id="UP000838100">
    <property type="component" value="Unassembled WGS sequence"/>
</dbReference>
<comment type="caution">
    <text evidence="2">The sequence shown here is derived from an EMBL/GenBank/DDBJ whole genome shotgun (WGS) entry which is preliminary data.</text>
</comment>
<name>A0ABN8EQ09_9GAMM</name>
<evidence type="ECO:0000256" key="1">
    <source>
        <dbReference type="SAM" id="Phobius"/>
    </source>
</evidence>
<protein>
    <submittedName>
        <fullName evidence="2">Multidrug resistance protein MdtC</fullName>
    </submittedName>
</protein>
<dbReference type="InterPro" id="IPR027463">
    <property type="entry name" value="AcrB_DN_DC_subdom"/>
</dbReference>
<dbReference type="Gene3D" id="3.30.2090.10">
    <property type="entry name" value="Multidrug efflux transporter AcrB TolC docking domain, DN and DC subdomains"/>
    <property type="match status" value="2"/>
</dbReference>
<feature type="transmembrane region" description="Helical" evidence="1">
    <location>
        <begin position="461"/>
        <end position="484"/>
    </location>
</feature>
<accession>A0ABN8EQ09</accession>
<dbReference type="PANTHER" id="PTHR32063:SF33">
    <property type="entry name" value="RND SUPERFAMILY EFFLUX PUMP PERMEASE COMPONENT"/>
    <property type="match status" value="1"/>
</dbReference>
<feature type="transmembrane region" description="Helical" evidence="1">
    <location>
        <begin position="866"/>
        <end position="885"/>
    </location>
</feature>
<keyword evidence="1" id="KW-0812">Transmembrane</keyword>
<dbReference type="EMBL" id="CAKLPX010000003">
    <property type="protein sequence ID" value="CAH0992351.1"/>
    <property type="molecule type" value="Genomic_DNA"/>
</dbReference>
<sequence>MKQLIGFFARRPLLVNLILALIFMVGYITLSNQEYSSYPSMDLGKFTVSTSRPGASAEDIELSVTVPLEEEILEISGLEKLISSSMEGSSSLLVEANPDNNRSQNAVFEQDLQKAVDRAAARLPDDLPYKPLVTRHDPDRIPIMELLLHGDVSEEVLRQSSRKIVNQLRLVPGVSAINKEGFRRKEVKILLDPQRLHQLGVSYDEVISAITARNVRDSGGSISSFQSERDIITVGEFKDPKELAEVIIRVGEPGNYLRVRDIADVVIDYEDWSIQSYSNGRPGISMQVIKGADADELEAANNLRAFVERVQPTLPLGVTLEAFNDNTRFTRNMMNMLVDNALAGIVLVFAVLLAFFPFRFTIWVVVGIPTAILMAFIFMPMLGMSINQTSIGALILMLGILVDDAIVIAESIFQRSEQGDSPIDAAINGTHEIAAPVLTSSATTLLAFAPLLFLSGTEGKFMWVVPAMVMMVLVASLIECKLMLPAHMAHALSKNAEDGKGQERTWFKPIEVFYQKWLRVFIYNRYRALAIMTVGSIVIGYISANNLRMNLYPSGDIDNIIIKAEMPVGTPFEQTQLAMQGLDQRVRAMIEQHDLLNIKYTIGHHDGRAQDVTSGQQPSWGLMNIFLVPLGERQLDANELMQTLRSELSDSAPFIKLVVEASLNTPPTGRAVEVDIVGNHEQRYFVAEAISEYLHQQPGAAEVWSSYSPGKDLIELVLNHEAMADYGLTVQQVSRAVRIAFNGLLIDELQTVDERIKFRLQFKQPEQGKAETLYGLSIINNQGQPIMLRNVAELVSRPGESSIRHDFGDRTITVYADVHKDKISVAEINKNVAEFITRTELRQRYPELEIRQGGESVRQQAAMGDVGNAATLAFAGILFLLVLLFNSISQPLLVMSVIPLGIVGVLLAFAVQGFEMSLSAMVGMTGLAGILVNDSLIMIDKLNKQRVDGAFLSQMQIIDAASSRLRPIYITTLTTVAGLFPTAYGLLGDNPFLRPMVAAMFWGVLFGSLITLFYLPCLYAVEQDARVGLRRLKTRLRQRLAI</sequence>
<feature type="transmembrane region" description="Helical" evidence="1">
    <location>
        <begin position="968"/>
        <end position="987"/>
    </location>
</feature>
<feature type="transmembrane region" description="Helical" evidence="1">
    <location>
        <begin position="391"/>
        <end position="413"/>
    </location>
</feature>
<dbReference type="Gene3D" id="3.30.70.1440">
    <property type="entry name" value="Multidrug efflux transporter AcrB pore domain"/>
    <property type="match status" value="1"/>
</dbReference>
<dbReference type="PANTHER" id="PTHR32063">
    <property type="match status" value="1"/>
</dbReference>
<evidence type="ECO:0000313" key="2">
    <source>
        <dbReference type="EMBL" id="CAH0992351.1"/>
    </source>
</evidence>
<dbReference type="SUPFAM" id="SSF82693">
    <property type="entry name" value="Multidrug efflux transporter AcrB pore domain, PN1, PN2, PC1 and PC2 subdomains"/>
    <property type="match status" value="3"/>
</dbReference>
<dbReference type="RefSeq" id="WP_237445045.1">
    <property type="nucleotide sequence ID" value="NZ_CAKLPX010000003.1"/>
</dbReference>
<feature type="transmembrane region" description="Helical" evidence="1">
    <location>
        <begin position="360"/>
        <end position="379"/>
    </location>
</feature>
<dbReference type="Gene3D" id="1.20.1640.10">
    <property type="entry name" value="Multidrug efflux transporter AcrB transmembrane domain"/>
    <property type="match status" value="2"/>
</dbReference>
<proteinExistence type="predicted"/>
<feature type="transmembrane region" description="Helical" evidence="1">
    <location>
        <begin position="526"/>
        <end position="544"/>
    </location>
</feature>
<reference evidence="2" key="1">
    <citation type="submission" date="2021-12" db="EMBL/GenBank/DDBJ databases">
        <authorList>
            <person name="Rodrigo-Torres L."/>
            <person name="Arahal R. D."/>
            <person name="Lucena T."/>
        </authorList>
    </citation>
    <scope>NUCLEOTIDE SEQUENCE</scope>
    <source>
        <strain evidence="2">CECT 8267</strain>
    </source>
</reference>
<evidence type="ECO:0000313" key="3">
    <source>
        <dbReference type="Proteomes" id="UP000838100"/>
    </source>
</evidence>
<feature type="transmembrane region" description="Helical" evidence="1">
    <location>
        <begin position="333"/>
        <end position="353"/>
    </location>
</feature>
<feature type="transmembrane region" description="Helical" evidence="1">
    <location>
        <begin position="12"/>
        <end position="30"/>
    </location>
</feature>
<keyword evidence="3" id="KW-1185">Reference proteome</keyword>
<dbReference type="SUPFAM" id="SSF82866">
    <property type="entry name" value="Multidrug efflux transporter AcrB transmembrane domain"/>
    <property type="match status" value="2"/>
</dbReference>
<keyword evidence="1" id="KW-1133">Transmembrane helix</keyword>
<dbReference type="Gene3D" id="3.30.70.1430">
    <property type="entry name" value="Multidrug efflux transporter AcrB pore domain"/>
    <property type="match status" value="2"/>
</dbReference>
<organism evidence="2 3">
    <name type="scientific">Sinobacterium norvegicum</name>
    <dbReference type="NCBI Taxonomy" id="1641715"/>
    <lineage>
        <taxon>Bacteria</taxon>
        <taxon>Pseudomonadati</taxon>
        <taxon>Pseudomonadota</taxon>
        <taxon>Gammaproteobacteria</taxon>
        <taxon>Cellvibrionales</taxon>
        <taxon>Spongiibacteraceae</taxon>
        <taxon>Sinobacterium</taxon>
    </lineage>
</organism>